<dbReference type="EC" id="2.4.-.-" evidence="1"/>
<dbReference type="SUPFAM" id="SSF53756">
    <property type="entry name" value="UDP-Glycosyltransferase/glycogen phosphorylase"/>
    <property type="match status" value="1"/>
</dbReference>
<keyword evidence="1" id="KW-0808">Transferase</keyword>
<gene>
    <name evidence="1" type="ORF">L9S41_09055</name>
</gene>
<reference evidence="1" key="1">
    <citation type="journal article" date="2022" name="Environ. Microbiol.">
        <title>Geoalkalibacter halelectricus SAP #1 sp. nov. possessing extracellular electron transfer and mineral#reducing capabilities from a haloalkaline environment.</title>
        <authorList>
            <person name="Yadav S."/>
            <person name="Singh R."/>
            <person name="Sundharam S.S."/>
            <person name="Chaudhary S."/>
            <person name="Krishnamurthi S."/>
            <person name="Patil S.A."/>
        </authorList>
    </citation>
    <scope>NUCLEOTIDE SEQUENCE</scope>
    <source>
        <strain evidence="1">SAP-1</strain>
    </source>
</reference>
<organism evidence="1 2">
    <name type="scientific">Geoalkalibacter halelectricus</name>
    <dbReference type="NCBI Taxonomy" id="2847045"/>
    <lineage>
        <taxon>Bacteria</taxon>
        <taxon>Pseudomonadati</taxon>
        <taxon>Thermodesulfobacteriota</taxon>
        <taxon>Desulfuromonadia</taxon>
        <taxon>Desulfuromonadales</taxon>
        <taxon>Geoalkalibacteraceae</taxon>
        <taxon>Geoalkalibacter</taxon>
    </lineage>
</organism>
<keyword evidence="1" id="KW-0328">Glycosyltransferase</keyword>
<sequence>MTMVYEVNLATRGSIGIKKKMLGQAEAFSLHCRRVEVICLDRATIIGLTFVDGKNIARRELLHDVGIDEFFTAACRVLKDFLSGMDVFYFRFAPMRNAGLADCLRLVRESGYPVFLEVPTYPYIKELSEEHKQLDATFQPNLNALATTVFSPSVPSHLERLFGSPLVRMQNGIACNHLPIQKPSWDPQSFDMIAIGWLARWHGFDRVVHGLRNFARQMPGVRSHLHIVGEGPFQESLKDCVRQEGCGNQVTFWESTEGEELDAIFARCQLGIGSLGWHRTEVEHADTLKSREYVARGLPVVLSYDDTIGNAGLPGIFRVSADDRPIDLTEIYNQVREFFADGGPRIHWDYARTHYDWSLITRRQMETILSHISQSTNTIYS</sequence>
<proteinExistence type="predicted"/>
<dbReference type="EMBL" id="CP092109">
    <property type="protein sequence ID" value="UWZ81529.1"/>
    <property type="molecule type" value="Genomic_DNA"/>
</dbReference>
<keyword evidence="2" id="KW-1185">Reference proteome</keyword>
<dbReference type="Gene3D" id="3.40.50.2000">
    <property type="entry name" value="Glycogen Phosphorylase B"/>
    <property type="match status" value="1"/>
</dbReference>
<name>A0ABY5ZV71_9BACT</name>
<evidence type="ECO:0000313" key="2">
    <source>
        <dbReference type="Proteomes" id="UP001060414"/>
    </source>
</evidence>
<accession>A0ABY5ZV71</accession>
<evidence type="ECO:0000313" key="1">
    <source>
        <dbReference type="EMBL" id="UWZ81529.1"/>
    </source>
</evidence>
<dbReference type="Proteomes" id="UP001060414">
    <property type="component" value="Chromosome"/>
</dbReference>
<dbReference type="RefSeq" id="WP_260749905.1">
    <property type="nucleotide sequence ID" value="NZ_CP092109.1"/>
</dbReference>
<protein>
    <submittedName>
        <fullName evidence="1">Glycosyltransferase</fullName>
        <ecNumber evidence="1">2.4.-.-</ecNumber>
    </submittedName>
</protein>
<dbReference type="GO" id="GO:0016757">
    <property type="term" value="F:glycosyltransferase activity"/>
    <property type="evidence" value="ECO:0007669"/>
    <property type="project" value="UniProtKB-KW"/>
</dbReference>